<evidence type="ECO:0000313" key="1">
    <source>
        <dbReference type="EMBL" id="REL25594.1"/>
    </source>
</evidence>
<dbReference type="EMBL" id="QUOU01000001">
    <property type="protein sequence ID" value="REL25594.1"/>
    <property type="molecule type" value="Genomic_DNA"/>
</dbReference>
<protein>
    <submittedName>
        <fullName evidence="1">Uncharacterized protein</fullName>
    </submittedName>
</protein>
<organism evidence="1 2">
    <name type="scientific">Thalassotalea euphylliae</name>
    <dbReference type="NCBI Taxonomy" id="1655234"/>
    <lineage>
        <taxon>Bacteria</taxon>
        <taxon>Pseudomonadati</taxon>
        <taxon>Pseudomonadota</taxon>
        <taxon>Gammaproteobacteria</taxon>
        <taxon>Alteromonadales</taxon>
        <taxon>Colwelliaceae</taxon>
        <taxon>Thalassotalea</taxon>
    </lineage>
</organism>
<accession>A0A3E0TM13</accession>
<comment type="caution">
    <text evidence="1">The sequence shown here is derived from an EMBL/GenBank/DDBJ whole genome shotgun (WGS) entry which is preliminary data.</text>
</comment>
<dbReference type="AlphaFoldDB" id="A0A3E0TM13"/>
<dbReference type="Proteomes" id="UP000256478">
    <property type="component" value="Unassembled WGS sequence"/>
</dbReference>
<gene>
    <name evidence="1" type="ORF">DXX93_02870</name>
</gene>
<name>A0A3E0TM13_9GAMM</name>
<sequence>MSFREQEKFKGPFITEAISCSHCSDYYFVLNVMRQERDLCKFMTSNLINKIQKFTHVKFKLKQCVITSGKASLSANSHIPQALAAMQGLFRFTGVKSNHWQQGAKTSRHPEQDPIGFHSLLLNLLFSTAKRWSFHIANVN</sequence>
<proteinExistence type="predicted"/>
<evidence type="ECO:0000313" key="2">
    <source>
        <dbReference type="Proteomes" id="UP000256478"/>
    </source>
</evidence>
<reference evidence="1 2" key="1">
    <citation type="submission" date="2018-08" db="EMBL/GenBank/DDBJ databases">
        <title>Thalassotalea euphylliae genome.</title>
        <authorList>
            <person name="Summers S."/>
            <person name="Rice S.A."/>
            <person name="Freckelton M.L."/>
            <person name="Nedved B.T."/>
            <person name="Hadfield M.G."/>
        </authorList>
    </citation>
    <scope>NUCLEOTIDE SEQUENCE [LARGE SCALE GENOMIC DNA]</scope>
    <source>
        <strain evidence="1 2">H1</strain>
    </source>
</reference>